<sequence length="146" mass="15777">MPYCTLADIEKKRIPTDTLIQLTDDDNVGIIGEPVVAGCIDDATILVNGYLRGRYPIPLPDPAPGLIVTITADLASYGIYASKPQFDVPDTIKARRETAIALLIRIQDGKMQIYDETSTGAPAVNPSPAFVSGPDRLFSRETMKGL</sequence>
<accession>A0AAW4L8Y6</accession>
<keyword evidence="2" id="KW-1185">Reference proteome</keyword>
<dbReference type="RefSeq" id="WP_214171560.1">
    <property type="nucleotide sequence ID" value="NZ_JAHCVJ010000004.1"/>
</dbReference>
<dbReference type="Proteomes" id="UP000811899">
    <property type="component" value="Unassembled WGS sequence"/>
</dbReference>
<protein>
    <submittedName>
        <fullName evidence="1">DUF1320 family protein</fullName>
    </submittedName>
</protein>
<comment type="caution">
    <text evidence="1">The sequence shown here is derived from an EMBL/GenBank/DDBJ whole genome shotgun (WGS) entry which is preliminary data.</text>
</comment>
<organism evidence="1 2">
    <name type="scientific">Geoanaerobacter pelophilus</name>
    <dbReference type="NCBI Taxonomy" id="60036"/>
    <lineage>
        <taxon>Bacteria</taxon>
        <taxon>Pseudomonadati</taxon>
        <taxon>Thermodesulfobacteriota</taxon>
        <taxon>Desulfuromonadia</taxon>
        <taxon>Geobacterales</taxon>
        <taxon>Geobacteraceae</taxon>
        <taxon>Geoanaerobacter</taxon>
    </lineage>
</organism>
<dbReference type="EMBL" id="JAHCVJ010000004">
    <property type="protein sequence ID" value="MBT0664776.1"/>
    <property type="molecule type" value="Genomic_DNA"/>
</dbReference>
<dbReference type="Pfam" id="PF07030">
    <property type="entry name" value="Phage_Mu_Gp36"/>
    <property type="match status" value="1"/>
</dbReference>
<evidence type="ECO:0000313" key="1">
    <source>
        <dbReference type="EMBL" id="MBT0664776.1"/>
    </source>
</evidence>
<dbReference type="AlphaFoldDB" id="A0AAW4L8Y6"/>
<name>A0AAW4L8Y6_9BACT</name>
<evidence type="ECO:0000313" key="2">
    <source>
        <dbReference type="Proteomes" id="UP000811899"/>
    </source>
</evidence>
<proteinExistence type="predicted"/>
<dbReference type="InterPro" id="IPR009752">
    <property type="entry name" value="Phage_Mu_GpJ"/>
</dbReference>
<gene>
    <name evidence="1" type="ORF">KI809_10735</name>
</gene>
<reference evidence="1 2" key="1">
    <citation type="submission" date="2021-05" db="EMBL/GenBank/DDBJ databases">
        <title>The draft genome of Geobacter pelophilus DSM 12255.</title>
        <authorList>
            <person name="Xu Z."/>
            <person name="Masuda Y."/>
            <person name="Itoh H."/>
            <person name="Senoo K."/>
        </authorList>
    </citation>
    <scope>NUCLEOTIDE SEQUENCE [LARGE SCALE GENOMIC DNA]</scope>
    <source>
        <strain evidence="1 2">DSM 12255</strain>
    </source>
</reference>